<feature type="compositionally biased region" description="Acidic residues" evidence="1">
    <location>
        <begin position="398"/>
        <end position="414"/>
    </location>
</feature>
<evidence type="ECO:0000313" key="2">
    <source>
        <dbReference type="EMBL" id="KAK3178788.1"/>
    </source>
</evidence>
<evidence type="ECO:0000256" key="1">
    <source>
        <dbReference type="SAM" id="MobiDB-lite"/>
    </source>
</evidence>
<reference evidence="2" key="1">
    <citation type="submission" date="2022-11" db="EMBL/GenBank/DDBJ databases">
        <title>Chromosomal genome sequence assembly and mating type (MAT) locus characterization of the leprose asexual lichenized fungus Lepraria neglecta (Nyl.) Erichsen.</title>
        <authorList>
            <person name="Allen J.L."/>
            <person name="Pfeffer B."/>
        </authorList>
    </citation>
    <scope>NUCLEOTIDE SEQUENCE</scope>
    <source>
        <strain evidence="2">Allen 5258</strain>
    </source>
</reference>
<keyword evidence="3" id="KW-1185">Reference proteome</keyword>
<sequence length="420" mass="48640">MFTLTEPLTIHNDTDFAEFAASGFRKGMARLRRIHSRRCHAQSSRVMKATIAEFACRFLKEIPRLRRLHLRRCPDHSRASQAMEDTNRALFERQQRHTQRLLRQHAAAAAQIQPQNANNAAPKAHQERQSQLLAPQNGAVATSTQRQDATIAAPQENQARRSQLRRRQNRNIAAPDEPQNAPVTAPKQPKQLHFHLPRLLIDTISTFKKRKRHYSPADSPQNDIIPAFSPVPSTPDADLSAPSTPRKRRPQLNENQNTSAGDKGWSLHEKECMKELMAHIVYVEKDETEGKWVKTRDRLRQNWAIFKTITMCRNYWFRYGRQATGIDERKKKKPDKMVTGVMDPEKRKRKRQEAKKLQEEKKCKLDADVDDEDGRTQLPKLKKRQEAKALRTARLIEAEPDDDLEEDDDDDEEEYVQHGP</sequence>
<organism evidence="2 3">
    <name type="scientific">Lepraria neglecta</name>
    <dbReference type="NCBI Taxonomy" id="209136"/>
    <lineage>
        <taxon>Eukaryota</taxon>
        <taxon>Fungi</taxon>
        <taxon>Dikarya</taxon>
        <taxon>Ascomycota</taxon>
        <taxon>Pezizomycotina</taxon>
        <taxon>Lecanoromycetes</taxon>
        <taxon>OSLEUM clade</taxon>
        <taxon>Lecanoromycetidae</taxon>
        <taxon>Lecanorales</taxon>
        <taxon>Lecanorineae</taxon>
        <taxon>Stereocaulaceae</taxon>
        <taxon>Lepraria</taxon>
    </lineage>
</organism>
<evidence type="ECO:0008006" key="4">
    <source>
        <dbReference type="Google" id="ProtNLM"/>
    </source>
</evidence>
<proteinExistence type="predicted"/>
<protein>
    <recommendedName>
        <fullName evidence="4">Myb-like domain-containing protein</fullName>
    </recommendedName>
</protein>
<feature type="compositionally biased region" description="Basic and acidic residues" evidence="1">
    <location>
        <begin position="354"/>
        <end position="367"/>
    </location>
</feature>
<feature type="region of interest" description="Disordered" evidence="1">
    <location>
        <begin position="328"/>
        <end position="420"/>
    </location>
</feature>
<feature type="compositionally biased region" description="Polar residues" evidence="1">
    <location>
        <begin position="129"/>
        <end position="148"/>
    </location>
</feature>
<dbReference type="EMBL" id="JASNWA010000003">
    <property type="protein sequence ID" value="KAK3178788.1"/>
    <property type="molecule type" value="Genomic_DNA"/>
</dbReference>
<comment type="caution">
    <text evidence="2">The sequence shown here is derived from an EMBL/GenBank/DDBJ whole genome shotgun (WGS) entry which is preliminary data.</text>
</comment>
<feature type="compositionally biased region" description="Basic and acidic residues" evidence="1">
    <location>
        <begin position="384"/>
        <end position="397"/>
    </location>
</feature>
<dbReference type="Proteomes" id="UP001276659">
    <property type="component" value="Unassembled WGS sequence"/>
</dbReference>
<evidence type="ECO:0000313" key="3">
    <source>
        <dbReference type="Proteomes" id="UP001276659"/>
    </source>
</evidence>
<name>A0AAD9ZHH5_9LECA</name>
<feature type="region of interest" description="Disordered" evidence="1">
    <location>
        <begin position="211"/>
        <end position="266"/>
    </location>
</feature>
<feature type="compositionally biased region" description="Low complexity" evidence="1">
    <location>
        <begin position="104"/>
        <end position="123"/>
    </location>
</feature>
<gene>
    <name evidence="2" type="ORF">OEA41_000925</name>
</gene>
<dbReference type="AlphaFoldDB" id="A0AAD9ZHH5"/>
<accession>A0AAD9ZHH5</accession>
<feature type="region of interest" description="Disordered" evidence="1">
    <location>
        <begin position="96"/>
        <end position="194"/>
    </location>
</feature>